<feature type="compositionally biased region" description="Polar residues" evidence="2">
    <location>
        <begin position="664"/>
        <end position="691"/>
    </location>
</feature>
<dbReference type="PANTHER" id="PTHR14715:SF6">
    <property type="entry name" value="FAM124 DOMAIN-CONTAINING PROTEIN"/>
    <property type="match status" value="1"/>
</dbReference>
<feature type="region of interest" description="Disordered" evidence="2">
    <location>
        <begin position="419"/>
        <end position="440"/>
    </location>
</feature>
<comment type="similarity">
    <text evidence="1">Belongs to the FAM124 family.</text>
</comment>
<feature type="region of interest" description="Disordered" evidence="2">
    <location>
        <begin position="327"/>
        <end position="347"/>
    </location>
</feature>
<dbReference type="EMBL" id="CAXITT010000130">
    <property type="protein sequence ID" value="CAL1532994.1"/>
    <property type="molecule type" value="Genomic_DNA"/>
</dbReference>
<evidence type="ECO:0000313" key="5">
    <source>
        <dbReference type="Proteomes" id="UP001497497"/>
    </source>
</evidence>
<dbReference type="InterPro" id="IPR029380">
    <property type="entry name" value="FAM124"/>
</dbReference>
<proteinExistence type="inferred from homology"/>
<dbReference type="AlphaFoldDB" id="A0AAV2HH13"/>
<dbReference type="Pfam" id="PF15067">
    <property type="entry name" value="FAM124"/>
    <property type="match status" value="1"/>
</dbReference>
<keyword evidence="5" id="KW-1185">Reference proteome</keyword>
<feature type="region of interest" description="Disordered" evidence="2">
    <location>
        <begin position="630"/>
        <end position="737"/>
    </location>
</feature>
<gene>
    <name evidence="4" type="ORF">GSLYS_00007012001</name>
</gene>
<name>A0AAV2HH13_LYMST</name>
<organism evidence="4 5">
    <name type="scientific">Lymnaea stagnalis</name>
    <name type="common">Great pond snail</name>
    <name type="synonym">Helix stagnalis</name>
    <dbReference type="NCBI Taxonomy" id="6523"/>
    <lineage>
        <taxon>Eukaryota</taxon>
        <taxon>Metazoa</taxon>
        <taxon>Spiralia</taxon>
        <taxon>Lophotrochozoa</taxon>
        <taxon>Mollusca</taxon>
        <taxon>Gastropoda</taxon>
        <taxon>Heterobranchia</taxon>
        <taxon>Euthyneura</taxon>
        <taxon>Panpulmonata</taxon>
        <taxon>Hygrophila</taxon>
        <taxon>Lymnaeoidea</taxon>
        <taxon>Lymnaeidae</taxon>
        <taxon>Lymnaea</taxon>
    </lineage>
</organism>
<evidence type="ECO:0000313" key="4">
    <source>
        <dbReference type="EMBL" id="CAL1532994.1"/>
    </source>
</evidence>
<accession>A0AAV2HH13</accession>
<dbReference type="Proteomes" id="UP001497497">
    <property type="component" value="Unassembled WGS sequence"/>
</dbReference>
<comment type="caution">
    <text evidence="4">The sequence shown here is derived from an EMBL/GenBank/DDBJ whole genome shotgun (WGS) entry which is preliminary data.</text>
</comment>
<feature type="region of interest" description="Disordered" evidence="2">
    <location>
        <begin position="483"/>
        <end position="505"/>
    </location>
</feature>
<evidence type="ECO:0000256" key="1">
    <source>
        <dbReference type="ARBA" id="ARBA00006440"/>
    </source>
</evidence>
<feature type="compositionally biased region" description="Polar residues" evidence="2">
    <location>
        <begin position="429"/>
        <end position="440"/>
    </location>
</feature>
<protein>
    <recommendedName>
        <fullName evidence="3">FAM124 domain-containing protein</fullName>
    </recommendedName>
</protein>
<feature type="compositionally biased region" description="Pro residues" evidence="2">
    <location>
        <begin position="692"/>
        <end position="710"/>
    </location>
</feature>
<sequence>MDVYVARTYEVDRHEDRSSYPFWDYRSRRCGQARGQCPSYKETCQMRPDLDYTGQMGSPDEESVAFNLDPCRVTLHIIADPHELCPLVELYQPIINFVDPKLKLFRVTERSDPAKTDNNRTSGNTLSETPALAIMVFLRGSEPEVNSPEVTSDRLRSARKLFQHRPWRFHHREKLNQEKLNTMPDNSQDYFYTSRDLPLWALRHVHYGRQHVRYVLYTDDGSWSDQVQFYQLIFGLEPDLIREDFCLFTVYKSEEYDVQFALKKQSQGMSVVRLDSLHIQVKVRDVGQLVPLFPNVCRPISDVKWQTTDHDGNMVILDVVSSKRYPLDHKRKATSKPSNKRPDLSVQTSGHHLYRCHQLSEDSDFHSMTSPTDDTSAPFAFGRSDLYIINNSHPAAGTFVFDPSASDLDIDLPSLTTRVRSRPEEDQESLTLTNTSEESGIHMQQLSEDLSFADDEPLRPCLATSRHRQTKLRVRFKDEVEAFEEDTQSQHSSGIDSEGMSDSEMETRFSFVPLPKEVSSCLGNNNSLSCGDRSGVQVSKGHPRGDASCKTSRENYHNVVESLNANGNQSAGIISPKKPPPVLPKPRLHNNHNNPCLTSSQEETPSLLSRHNCVQNSSCAHNAVSNIVDKSAARPPNVTTPPSYFHACSRTQSPSRSHHKTDTGEPSTEQNSGRASVPNRPSTKASGSQPTIPTPPPIRLHATIPPPPPVRGSQTKLRSVSANAPPVSQSLKESAPNQNEHRKFYFADSTSNFATAIGSKNIIEEDTTLKFTLKYDTCPTSGLSSRQEQIGFYV</sequence>
<dbReference type="PANTHER" id="PTHR14715">
    <property type="entry name" value="FAM124 DOMAIN-CONTAINING PROTEIN-RELATED"/>
    <property type="match status" value="1"/>
</dbReference>
<reference evidence="4 5" key="1">
    <citation type="submission" date="2024-04" db="EMBL/GenBank/DDBJ databases">
        <authorList>
            <consortium name="Genoscope - CEA"/>
            <person name="William W."/>
        </authorList>
    </citation>
    <scope>NUCLEOTIDE SEQUENCE [LARGE SCALE GENOMIC DNA]</scope>
</reference>
<evidence type="ECO:0000259" key="3">
    <source>
        <dbReference type="Pfam" id="PF15067"/>
    </source>
</evidence>
<evidence type="ECO:0000256" key="2">
    <source>
        <dbReference type="SAM" id="MobiDB-lite"/>
    </source>
</evidence>
<feature type="domain" description="FAM124" evidence="3">
    <location>
        <begin position="73"/>
        <end position="317"/>
    </location>
</feature>
<dbReference type="InterPro" id="IPR046365">
    <property type="entry name" value="FAM124_dom"/>
</dbReference>
<feature type="compositionally biased region" description="Polar residues" evidence="2">
    <location>
        <begin position="712"/>
        <end position="737"/>
    </location>
</feature>